<dbReference type="InterPro" id="IPR017927">
    <property type="entry name" value="FAD-bd_FR_type"/>
</dbReference>
<dbReference type="EMBL" id="FOHT01000004">
    <property type="protein sequence ID" value="SES96988.1"/>
    <property type="molecule type" value="Genomic_DNA"/>
</dbReference>
<evidence type="ECO:0000313" key="15">
    <source>
        <dbReference type="EMBL" id="AHW60185.1"/>
    </source>
</evidence>
<dbReference type="InterPro" id="IPR001094">
    <property type="entry name" value="Flavdoxin-like"/>
</dbReference>
<dbReference type="KEGG" id="dori:FH5T_12715"/>
<dbReference type="InterPro" id="IPR008254">
    <property type="entry name" value="Flavodoxin/NO_synth"/>
</dbReference>
<dbReference type="GO" id="GO:0050660">
    <property type="term" value="F:flavin adenine dinucleotide binding"/>
    <property type="evidence" value="ECO:0007669"/>
    <property type="project" value="InterPro"/>
</dbReference>
<proteinExistence type="predicted"/>
<dbReference type="EMBL" id="CP007451">
    <property type="protein sequence ID" value="AHW60185.1"/>
    <property type="molecule type" value="Genomic_DNA"/>
</dbReference>
<evidence type="ECO:0000256" key="8">
    <source>
        <dbReference type="ARBA" id="ARBA00022982"/>
    </source>
</evidence>
<dbReference type="PANTHER" id="PTHR19384">
    <property type="entry name" value="NITRIC OXIDE SYNTHASE-RELATED"/>
    <property type="match status" value="1"/>
</dbReference>
<dbReference type="GO" id="GO:0010181">
    <property type="term" value="F:FMN binding"/>
    <property type="evidence" value="ECO:0007669"/>
    <property type="project" value="InterPro"/>
</dbReference>
<feature type="binding site" evidence="12">
    <location>
        <begin position="527"/>
        <end position="528"/>
    </location>
    <ligand>
        <name>NADP(+)</name>
        <dbReference type="ChEBI" id="CHEBI:58349"/>
    </ligand>
</feature>
<feature type="binding site" evidence="12">
    <location>
        <position position="331"/>
    </location>
    <ligand>
        <name>FAD</name>
        <dbReference type="ChEBI" id="CHEBI:57692"/>
    </ligand>
</feature>
<dbReference type="SUPFAM" id="SSF63380">
    <property type="entry name" value="Riboflavin synthase domain-like"/>
    <property type="match status" value="1"/>
</dbReference>
<evidence type="ECO:0000313" key="17">
    <source>
        <dbReference type="Proteomes" id="UP000023772"/>
    </source>
</evidence>
<evidence type="ECO:0000256" key="7">
    <source>
        <dbReference type="ARBA" id="ARBA00022857"/>
    </source>
</evidence>
<evidence type="ECO:0000313" key="18">
    <source>
        <dbReference type="Proteomes" id="UP000181981"/>
    </source>
</evidence>
<dbReference type="InterPro" id="IPR001709">
    <property type="entry name" value="Flavoprot_Pyr_Nucl_cyt_Rdtase"/>
</dbReference>
<dbReference type="PIRSF" id="PIRSF000207">
    <property type="entry name" value="SiR-FP_CysJ"/>
    <property type="match status" value="1"/>
</dbReference>
<keyword evidence="4" id="KW-0285">Flavoprotein</keyword>
<comment type="cofactor">
    <cofactor evidence="12">
        <name>FAD</name>
        <dbReference type="ChEBI" id="CHEBI:57692"/>
    </cofactor>
    <text evidence="12">Binds 1 FAD per subunit.</text>
</comment>
<keyword evidence="9" id="KW-0560">Oxidoreductase</keyword>
<dbReference type="GO" id="GO:0019344">
    <property type="term" value="P:cysteine biosynthetic process"/>
    <property type="evidence" value="ECO:0007669"/>
    <property type="project" value="UniProtKB-KW"/>
</dbReference>
<dbReference type="Gene3D" id="2.40.30.10">
    <property type="entry name" value="Translation factors"/>
    <property type="match status" value="1"/>
</dbReference>
<name>X5DY70_9BACT</name>
<keyword evidence="7 12" id="KW-0521">NADP</keyword>
<dbReference type="PRINTS" id="PR00369">
    <property type="entry name" value="FLAVODOXIN"/>
</dbReference>
<dbReference type="InterPro" id="IPR039261">
    <property type="entry name" value="FNR_nucleotide-bd"/>
</dbReference>
<dbReference type="PROSITE" id="PS51384">
    <property type="entry name" value="FAD_FR"/>
    <property type="match status" value="1"/>
</dbReference>
<evidence type="ECO:0000259" key="14">
    <source>
        <dbReference type="PROSITE" id="PS51384"/>
    </source>
</evidence>
<dbReference type="PANTHER" id="PTHR19384:SF128">
    <property type="entry name" value="NADPH OXIDOREDUCTASE A"/>
    <property type="match status" value="1"/>
</dbReference>
<evidence type="ECO:0000313" key="16">
    <source>
        <dbReference type="EMBL" id="SES96988.1"/>
    </source>
</evidence>
<dbReference type="InterPro" id="IPR029039">
    <property type="entry name" value="Flavoprotein-like_sf"/>
</dbReference>
<keyword evidence="17" id="KW-1185">Reference proteome</keyword>
<dbReference type="Pfam" id="PF00667">
    <property type="entry name" value="FAD_binding_1"/>
    <property type="match status" value="1"/>
</dbReference>
<keyword evidence="6 12" id="KW-0274">FAD</keyword>
<dbReference type="CDD" id="cd06199">
    <property type="entry name" value="SiR"/>
    <property type="match status" value="1"/>
</dbReference>
<dbReference type="Pfam" id="PF00175">
    <property type="entry name" value="NAD_binding_1"/>
    <property type="match status" value="1"/>
</dbReference>
<dbReference type="InterPro" id="IPR023173">
    <property type="entry name" value="NADPH_Cyt_P450_Rdtase_alpha"/>
</dbReference>
<dbReference type="InterPro" id="IPR010199">
    <property type="entry name" value="CysJ"/>
</dbReference>
<feature type="binding site" evidence="12">
    <location>
        <position position="607"/>
    </location>
    <ligand>
        <name>FAD</name>
        <dbReference type="ChEBI" id="CHEBI:57692"/>
    </ligand>
</feature>
<dbReference type="Gene3D" id="3.40.50.360">
    <property type="match status" value="1"/>
</dbReference>
<dbReference type="RefSeq" id="WP_038558943.1">
    <property type="nucleotide sequence ID" value="NZ_FOHT01000004.1"/>
</dbReference>
<dbReference type="NCBIfam" id="TIGR01931">
    <property type="entry name" value="cysJ"/>
    <property type="match status" value="1"/>
</dbReference>
<dbReference type="PROSITE" id="PS50902">
    <property type="entry name" value="FLAVODOXIN_LIKE"/>
    <property type="match status" value="1"/>
</dbReference>
<dbReference type="Gene3D" id="1.20.990.10">
    <property type="entry name" value="NADPH-cytochrome p450 Reductase, Chain A, domain 3"/>
    <property type="match status" value="1"/>
</dbReference>
<dbReference type="GO" id="GO:0004783">
    <property type="term" value="F:sulfite reductase (NADPH) activity"/>
    <property type="evidence" value="ECO:0007669"/>
    <property type="project" value="UniProtKB-EC"/>
</dbReference>
<evidence type="ECO:0000259" key="13">
    <source>
        <dbReference type="PROSITE" id="PS50902"/>
    </source>
</evidence>
<comment type="cofactor">
    <cofactor evidence="12">
        <name>FMN</name>
        <dbReference type="ChEBI" id="CHEBI:58210"/>
    </cofactor>
    <text evidence="12">Binds 1 FMN per subunit.</text>
</comment>
<feature type="binding site" evidence="12">
    <location>
        <position position="569"/>
    </location>
    <ligand>
        <name>NADP(+)</name>
        <dbReference type="ChEBI" id="CHEBI:58349"/>
    </ligand>
</feature>
<dbReference type="STRING" id="1168034.FH5T_12715"/>
<dbReference type="SUPFAM" id="SSF52343">
    <property type="entry name" value="Ferredoxin reductase-like, C-terminal NADP-linked domain"/>
    <property type="match status" value="1"/>
</dbReference>
<evidence type="ECO:0000256" key="1">
    <source>
        <dbReference type="ARBA" id="ARBA00012604"/>
    </source>
</evidence>
<dbReference type="FunFam" id="3.40.50.80:FF:000001">
    <property type="entry name" value="NADPH--cytochrome P450 reductase 1"/>
    <property type="match status" value="1"/>
</dbReference>
<keyword evidence="10" id="KW-0198">Cysteine biosynthesis</keyword>
<evidence type="ECO:0000256" key="9">
    <source>
        <dbReference type="ARBA" id="ARBA00023002"/>
    </source>
</evidence>
<feature type="binding site" evidence="12">
    <location>
        <begin position="413"/>
        <end position="415"/>
    </location>
    <ligand>
        <name>FAD</name>
        <dbReference type="ChEBI" id="CHEBI:57692"/>
    </ligand>
</feature>
<dbReference type="Proteomes" id="UP000181981">
    <property type="component" value="Unassembled WGS sequence"/>
</dbReference>
<keyword evidence="5 12" id="KW-0288">FMN</keyword>
<dbReference type="EC" id="1.8.1.2" evidence="1"/>
<dbReference type="InterPro" id="IPR001433">
    <property type="entry name" value="OxRdtase_FAD/NAD-bd"/>
</dbReference>
<comment type="catalytic activity">
    <reaction evidence="11">
        <text>hydrogen sulfide + 3 NADP(+) + 3 H2O = sulfite + 3 NADPH + 4 H(+)</text>
        <dbReference type="Rhea" id="RHEA:13801"/>
        <dbReference type="ChEBI" id="CHEBI:15377"/>
        <dbReference type="ChEBI" id="CHEBI:15378"/>
        <dbReference type="ChEBI" id="CHEBI:17359"/>
        <dbReference type="ChEBI" id="CHEBI:29919"/>
        <dbReference type="ChEBI" id="CHEBI:57783"/>
        <dbReference type="ChEBI" id="CHEBI:58349"/>
        <dbReference type="EC" id="1.8.1.2"/>
    </reaction>
</comment>
<reference evidence="15 17" key="1">
    <citation type="submission" date="2014-03" db="EMBL/GenBank/DDBJ databases">
        <title>Complete genome sequence of a deeply braunched marine Bacteroidia bacterium Draconibacterium orientale type strain FH5T.</title>
        <authorList>
            <person name="Li X."/>
            <person name="Wang X."/>
            <person name="Xie Z."/>
            <person name="Du Z."/>
            <person name="Chen G."/>
        </authorList>
    </citation>
    <scope>NUCLEOTIDE SEQUENCE [LARGE SCALE GENOMIC DNA]</scope>
    <source>
        <strain evidence="15 17">FH5</strain>
    </source>
</reference>
<evidence type="ECO:0000256" key="2">
    <source>
        <dbReference type="ARBA" id="ARBA00022448"/>
    </source>
</evidence>
<dbReference type="HOGENOM" id="CLU_001570_17_7_10"/>
<keyword evidence="8" id="KW-0249">Electron transport</keyword>
<dbReference type="InterPro" id="IPR003097">
    <property type="entry name" value="CysJ-like_FAD-binding"/>
</dbReference>
<evidence type="ECO:0000256" key="6">
    <source>
        <dbReference type="ARBA" id="ARBA00022827"/>
    </source>
</evidence>
<dbReference type="AlphaFoldDB" id="X5DY70"/>
<dbReference type="Gene3D" id="3.40.50.80">
    <property type="entry name" value="Nucleotide-binding domain of ferredoxin-NADP reductase (FNR) module"/>
    <property type="match status" value="1"/>
</dbReference>
<feature type="binding site" evidence="12">
    <location>
        <begin position="159"/>
        <end position="168"/>
    </location>
    <ligand>
        <name>FMN</name>
        <dbReference type="ChEBI" id="CHEBI:58210"/>
    </ligand>
</feature>
<feature type="domain" description="Flavodoxin-like" evidence="13">
    <location>
        <begin position="70"/>
        <end position="208"/>
    </location>
</feature>
<feature type="domain" description="FAD-binding FR-type" evidence="14">
    <location>
        <begin position="243"/>
        <end position="457"/>
    </location>
</feature>
<evidence type="ECO:0000256" key="4">
    <source>
        <dbReference type="ARBA" id="ARBA00022630"/>
    </source>
</evidence>
<evidence type="ECO:0000256" key="3">
    <source>
        <dbReference type="ARBA" id="ARBA00022605"/>
    </source>
</evidence>
<feature type="binding site" evidence="12">
    <location>
        <begin position="123"/>
        <end position="126"/>
    </location>
    <ligand>
        <name>FMN</name>
        <dbReference type="ChEBI" id="CHEBI:58210"/>
    </ligand>
</feature>
<dbReference type="eggNOG" id="COG0369">
    <property type="taxonomic scope" value="Bacteria"/>
</dbReference>
<accession>X5DY70</accession>
<evidence type="ECO:0000256" key="10">
    <source>
        <dbReference type="ARBA" id="ARBA00023192"/>
    </source>
</evidence>
<keyword evidence="2" id="KW-0813">Transport</keyword>
<dbReference type="Proteomes" id="UP000023772">
    <property type="component" value="Chromosome"/>
</dbReference>
<evidence type="ECO:0000256" key="11">
    <source>
        <dbReference type="ARBA" id="ARBA00052219"/>
    </source>
</evidence>
<reference evidence="16 18" key="2">
    <citation type="submission" date="2016-10" db="EMBL/GenBank/DDBJ databases">
        <authorList>
            <person name="de Groot N.N."/>
        </authorList>
    </citation>
    <scope>NUCLEOTIDE SEQUENCE [LARGE SCALE GENOMIC DNA]</scope>
    <source>
        <strain evidence="16 18">DSM 25947</strain>
    </source>
</reference>
<dbReference type="SUPFAM" id="SSF52218">
    <property type="entry name" value="Flavoproteins"/>
    <property type="match status" value="1"/>
</dbReference>
<dbReference type="Pfam" id="PF00258">
    <property type="entry name" value="Flavodoxin_1"/>
    <property type="match status" value="1"/>
</dbReference>
<dbReference type="PRINTS" id="PR00371">
    <property type="entry name" value="FPNCR"/>
</dbReference>
<keyword evidence="3" id="KW-0028">Amino-acid biosynthesis</keyword>
<dbReference type="GO" id="GO:0005829">
    <property type="term" value="C:cytosol"/>
    <property type="evidence" value="ECO:0007669"/>
    <property type="project" value="TreeGrafter"/>
</dbReference>
<protein>
    <recommendedName>
        <fullName evidence="1">assimilatory sulfite reductase (NADPH)</fullName>
        <ecNumber evidence="1">1.8.1.2</ecNumber>
    </recommendedName>
</protein>
<sequence>MSLKTNPLNDAQLSALSQLVEGLNKEQTVWLNGYFEGRLAALGGVDVPAVTGTTVSTAAAAPPPQSSIKLTILYGTETGHSQGLAEKLGEKASFKGIDARVLSLYDYNYKKLNEEDNVAIIVSTHGEGDPPDMAEDFYKYVTGPRAPQLNGVNYSVLALGDKTYKHFCKTGEEIDVALKSCGAYRVTPAVKCDVDYEQPSETWMNLFLLNLSPAETPEPVVTSAPTAPASSSAGGFGEEFSKSNPYMATVLEKVRITGDDSDKEVYHVELSLEGSGLEYEPGDSLGIFTKNPEALVGDILAFTGFDAEQKVDVGEEEMSIKEALSHHLEITMLTFDLLKKYQEKTKNAELAKLLVDDEALDEYLYGHDVLDLLEDFPYDWNAHKLVEVLRPIPPRLYSISSSMESVGEEVHVTVSVVRYERKNRKRNGACSSHLADSIEIDEQIPVYIDKNPSFKLPANGSKIIMVGAGTGVAPYRAFMQHRESLGIKGESWLFFGDRRFNSDFLYQTEWQKLLKNEILTKIDVAFSRDQEEKVYVQHKLKEQQKEVFDWLENGAHFYLCGDMKYMAKDVNKALLDIIQTQGGVREEQAEKYVKNLKREKRFQIDVY</sequence>
<feature type="binding site" evidence="12">
    <location>
        <begin position="395"/>
        <end position="398"/>
    </location>
    <ligand>
        <name>FAD</name>
        <dbReference type="ChEBI" id="CHEBI:57692"/>
    </ligand>
</feature>
<dbReference type="OrthoDB" id="9789468at2"/>
<evidence type="ECO:0000256" key="5">
    <source>
        <dbReference type="ARBA" id="ARBA00022643"/>
    </source>
</evidence>
<feature type="binding site" evidence="12">
    <location>
        <begin position="533"/>
        <end position="537"/>
    </location>
    <ligand>
        <name>NADP(+)</name>
        <dbReference type="ChEBI" id="CHEBI:58349"/>
    </ligand>
</feature>
<gene>
    <name evidence="15" type="ORF">FH5T_12715</name>
    <name evidence="16" type="ORF">SAMN05444285_10464</name>
</gene>
<feature type="binding site" evidence="12">
    <location>
        <position position="419"/>
    </location>
    <ligand>
        <name>FAD</name>
        <dbReference type="ChEBI" id="CHEBI:57692"/>
    </ligand>
</feature>
<evidence type="ECO:0000256" key="12">
    <source>
        <dbReference type="PIRSR" id="PIRSR000207-1"/>
    </source>
</evidence>
<dbReference type="InterPro" id="IPR017938">
    <property type="entry name" value="Riboflavin_synthase-like_b-brl"/>
</dbReference>
<feature type="binding site" evidence="12">
    <location>
        <begin position="428"/>
        <end position="431"/>
    </location>
    <ligand>
        <name>FAD</name>
        <dbReference type="ChEBI" id="CHEBI:57692"/>
    </ligand>
</feature>
<organism evidence="16 18">
    <name type="scientific">Draconibacterium orientale</name>
    <dbReference type="NCBI Taxonomy" id="1168034"/>
    <lineage>
        <taxon>Bacteria</taxon>
        <taxon>Pseudomonadati</taxon>
        <taxon>Bacteroidota</taxon>
        <taxon>Bacteroidia</taxon>
        <taxon>Marinilabiliales</taxon>
        <taxon>Prolixibacteraceae</taxon>
        <taxon>Draconibacterium</taxon>
    </lineage>
</organism>